<reference evidence="7 8" key="1">
    <citation type="submission" date="2018-11" db="EMBL/GenBank/DDBJ databases">
        <authorList>
            <person name="Mardanov A.V."/>
            <person name="Ravin N.V."/>
            <person name="Dedysh S.N."/>
        </authorList>
    </citation>
    <scope>NUCLEOTIDE SEQUENCE [LARGE SCALE GENOMIC DNA]</scope>
    <source>
        <strain evidence="7 8">AF10</strain>
    </source>
</reference>
<proteinExistence type="inferred from homology"/>
<comment type="function">
    <text evidence="6">Catalyzes the isomerization of 5-dehydro-4-deoxy-D-glucuronate to 3-deoxy-D-glycero-2,5-hexodiulosonate.</text>
</comment>
<dbReference type="UniPathway" id="UPA00545">
    <property type="reaction ID" value="UER00826"/>
</dbReference>
<comment type="similarity">
    <text evidence="2 6">Belongs to the KduI family.</text>
</comment>
<comment type="catalytic activity">
    <reaction evidence="1 6">
        <text>5-dehydro-4-deoxy-D-glucuronate = 3-deoxy-D-glycero-2,5-hexodiulosonate</text>
        <dbReference type="Rhea" id="RHEA:23896"/>
        <dbReference type="ChEBI" id="CHEBI:17117"/>
        <dbReference type="ChEBI" id="CHEBI:29071"/>
        <dbReference type="EC" id="5.3.1.17"/>
    </reaction>
</comment>
<evidence type="ECO:0000313" key="7">
    <source>
        <dbReference type="EMBL" id="RXH56809.1"/>
    </source>
</evidence>
<dbReference type="HAMAP" id="MF_00687">
    <property type="entry name" value="KduI"/>
    <property type="match status" value="1"/>
</dbReference>
<comment type="pathway">
    <text evidence="6">Glycan metabolism; pectin degradation; 2-dehydro-3-deoxy-D-gluconate from pectin: step 4/5.</text>
</comment>
<dbReference type="RefSeq" id="WP_128911076.1">
    <property type="nucleotide sequence ID" value="NZ_RDSM01000001.1"/>
</dbReference>
<evidence type="ECO:0000256" key="6">
    <source>
        <dbReference type="HAMAP-Rule" id="MF_00687"/>
    </source>
</evidence>
<organism evidence="7 8">
    <name type="scientific">Granulicella sibirica</name>
    <dbReference type="NCBI Taxonomy" id="2479048"/>
    <lineage>
        <taxon>Bacteria</taxon>
        <taxon>Pseudomonadati</taxon>
        <taxon>Acidobacteriota</taxon>
        <taxon>Terriglobia</taxon>
        <taxon>Terriglobales</taxon>
        <taxon>Acidobacteriaceae</taxon>
        <taxon>Granulicella</taxon>
    </lineage>
</organism>
<dbReference type="PIRSF" id="PIRSF006625">
    <property type="entry name" value="KduI"/>
    <property type="match status" value="1"/>
</dbReference>
<dbReference type="EMBL" id="RDSM01000001">
    <property type="protein sequence ID" value="RXH56809.1"/>
    <property type="molecule type" value="Genomic_DNA"/>
</dbReference>
<dbReference type="NCBIfam" id="NF002091">
    <property type="entry name" value="PRK00924.1"/>
    <property type="match status" value="1"/>
</dbReference>
<feature type="binding site" evidence="6">
    <location>
        <position position="243"/>
    </location>
    <ligand>
        <name>Zn(2+)</name>
        <dbReference type="ChEBI" id="CHEBI:29105"/>
    </ligand>
</feature>
<evidence type="ECO:0000256" key="2">
    <source>
        <dbReference type="ARBA" id="ARBA00008086"/>
    </source>
</evidence>
<evidence type="ECO:0000256" key="4">
    <source>
        <dbReference type="ARBA" id="ARBA00022833"/>
    </source>
</evidence>
<dbReference type="Pfam" id="PF04962">
    <property type="entry name" value="KduI"/>
    <property type="match status" value="1"/>
</dbReference>
<dbReference type="CDD" id="cd20294">
    <property type="entry name" value="cupin_KduI_N"/>
    <property type="match status" value="1"/>
</dbReference>
<name>A0A4Q0T493_9BACT</name>
<comment type="caution">
    <text evidence="7">The sequence shown here is derived from an EMBL/GenBank/DDBJ whole genome shotgun (WGS) entry which is preliminary data.</text>
</comment>
<dbReference type="GO" id="GO:0045490">
    <property type="term" value="P:pectin catabolic process"/>
    <property type="evidence" value="ECO:0007669"/>
    <property type="project" value="UniProtKB-UniRule"/>
</dbReference>
<sequence>MKLYQMADPVRYSRMTTEEKRATFLLEGMFRPGMIEFAYVDLDRTVIGSAVPTTAPLKLETEPELRAEYFLERRELGVLNVGGAGSVVVDGTTYELGKLSCAYVGRGSKDVSFASADAENPAVFYLLSYPAHKEYPTAMVKFEDLEGLKLGAIETCNKRTIYKAIYRDGLKSCQLVMGFTLLDPGSNWNTMPPHTHMRRSEVYFYFDIDPAHRVLHLMGPPQETSHLVVADREVVVSPGWSIHAGVGTKNYTFCWGMGGENQAYDDMDVASIAELK</sequence>
<dbReference type="InterPro" id="IPR014710">
    <property type="entry name" value="RmlC-like_jellyroll"/>
</dbReference>
<comment type="cofactor">
    <cofactor evidence="6">
        <name>Zn(2+)</name>
        <dbReference type="ChEBI" id="CHEBI:29105"/>
    </cofactor>
    <text evidence="6">Binds 1 zinc ion per subunit.</text>
</comment>
<dbReference type="PANTHER" id="PTHR38461">
    <property type="entry name" value="4-DEOXY-L-THREO-5-HEXOSULOSE-URONATE KETOL-ISOMERASE"/>
    <property type="match status" value="1"/>
</dbReference>
<gene>
    <name evidence="6" type="primary">kduI</name>
    <name evidence="7" type="ORF">GRAN_0119</name>
</gene>
<evidence type="ECO:0000256" key="3">
    <source>
        <dbReference type="ARBA" id="ARBA00022723"/>
    </source>
</evidence>
<dbReference type="InterPro" id="IPR027449">
    <property type="entry name" value="KduI_N"/>
</dbReference>
<dbReference type="SUPFAM" id="SSF51182">
    <property type="entry name" value="RmlC-like cupins"/>
    <property type="match status" value="1"/>
</dbReference>
<dbReference type="EC" id="5.3.1.17" evidence="6"/>
<keyword evidence="5 6" id="KW-0413">Isomerase</keyword>
<dbReference type="Gene3D" id="2.60.120.520">
    <property type="entry name" value="pectin degrading enzyme 5-keto 4- deoxyuronate isomerase, domain 1"/>
    <property type="match status" value="1"/>
</dbReference>
<feature type="binding site" evidence="6">
    <location>
        <position position="194"/>
    </location>
    <ligand>
        <name>Zn(2+)</name>
        <dbReference type="ChEBI" id="CHEBI:29105"/>
    </ligand>
</feature>
<keyword evidence="8" id="KW-1185">Reference proteome</keyword>
<evidence type="ECO:0000256" key="1">
    <source>
        <dbReference type="ARBA" id="ARBA00000552"/>
    </source>
</evidence>
<reference evidence="8" key="2">
    <citation type="submission" date="2019-02" db="EMBL/GenBank/DDBJ databases">
        <title>Granulicella sibirica sp. nov., a psychrotolerant acidobacterium isolated from an organic soil layer in forested tundra, West Siberia.</title>
        <authorList>
            <person name="Oshkin I.Y."/>
            <person name="Kulichevskaya I.S."/>
            <person name="Rijpstra W.I.C."/>
            <person name="Sinninghe Damste J.S."/>
            <person name="Rakitin A.L."/>
            <person name="Ravin N.V."/>
            <person name="Dedysh S.N."/>
        </authorList>
    </citation>
    <scope>NUCLEOTIDE SEQUENCE [LARGE SCALE GENOMIC DNA]</scope>
    <source>
        <strain evidence="8">AF10</strain>
    </source>
</reference>
<dbReference type="Proteomes" id="UP000289437">
    <property type="component" value="Unassembled WGS sequence"/>
</dbReference>
<evidence type="ECO:0000256" key="5">
    <source>
        <dbReference type="ARBA" id="ARBA00023235"/>
    </source>
</evidence>
<dbReference type="GO" id="GO:0042840">
    <property type="term" value="P:D-glucuronate catabolic process"/>
    <property type="evidence" value="ECO:0007669"/>
    <property type="project" value="TreeGrafter"/>
</dbReference>
<protein>
    <recommendedName>
        <fullName evidence="6">4-deoxy-L-threo-5-hexosulose-uronate ketol-isomerase</fullName>
        <ecNumber evidence="6">5.3.1.17</ecNumber>
    </recommendedName>
    <alternativeName>
        <fullName evidence="6">5-keto-4-deoxyuronate isomerase</fullName>
    </alternativeName>
    <alternativeName>
        <fullName evidence="6">DKI isomerase</fullName>
    </alternativeName>
</protein>
<dbReference type="AlphaFoldDB" id="A0A4Q0T493"/>
<dbReference type="CDD" id="cd20491">
    <property type="entry name" value="cupin_KduI_C"/>
    <property type="match status" value="1"/>
</dbReference>
<dbReference type="GO" id="GO:0008697">
    <property type="term" value="F:4-deoxy-L-threo-5-hexosulose-uronate ketol-isomerase activity"/>
    <property type="evidence" value="ECO:0007669"/>
    <property type="project" value="UniProtKB-UniRule"/>
</dbReference>
<keyword evidence="3 6" id="KW-0479">Metal-binding</keyword>
<dbReference type="InterPro" id="IPR007045">
    <property type="entry name" value="KduI"/>
</dbReference>
<dbReference type="OrthoDB" id="9770644at2"/>
<feature type="binding site" evidence="6">
    <location>
        <position position="201"/>
    </location>
    <ligand>
        <name>Zn(2+)</name>
        <dbReference type="ChEBI" id="CHEBI:29105"/>
    </ligand>
</feature>
<evidence type="ECO:0000313" key="8">
    <source>
        <dbReference type="Proteomes" id="UP000289437"/>
    </source>
</evidence>
<keyword evidence="4 6" id="KW-0862">Zinc</keyword>
<dbReference type="InterPro" id="IPR021120">
    <property type="entry name" value="KduI/IolB_isomerase"/>
</dbReference>
<accession>A0A4Q0T493</accession>
<dbReference type="PANTHER" id="PTHR38461:SF1">
    <property type="entry name" value="4-DEOXY-L-THREO-5-HEXOSULOSE-URONATE KETOL-ISOMERASE"/>
    <property type="match status" value="1"/>
</dbReference>
<dbReference type="GO" id="GO:0008270">
    <property type="term" value="F:zinc ion binding"/>
    <property type="evidence" value="ECO:0007669"/>
    <property type="project" value="UniProtKB-UniRule"/>
</dbReference>
<dbReference type="InterPro" id="IPR011051">
    <property type="entry name" value="RmlC_Cupin_sf"/>
</dbReference>
<dbReference type="Gene3D" id="2.60.120.10">
    <property type="entry name" value="Jelly Rolls"/>
    <property type="match status" value="1"/>
</dbReference>
<dbReference type="GO" id="GO:0019698">
    <property type="term" value="P:D-galacturonate catabolic process"/>
    <property type="evidence" value="ECO:0007669"/>
    <property type="project" value="TreeGrafter"/>
</dbReference>
<feature type="binding site" evidence="6">
    <location>
        <position position="196"/>
    </location>
    <ligand>
        <name>Zn(2+)</name>
        <dbReference type="ChEBI" id="CHEBI:29105"/>
    </ligand>
</feature>